<evidence type="ECO:0000313" key="2">
    <source>
        <dbReference type="Proteomes" id="UP000521872"/>
    </source>
</evidence>
<accession>A0A8H4QZU2</accession>
<evidence type="ECO:0000313" key="1">
    <source>
        <dbReference type="EMBL" id="KAF4620690.1"/>
    </source>
</evidence>
<organism evidence="1 2">
    <name type="scientific">Agrocybe pediades</name>
    <dbReference type="NCBI Taxonomy" id="84607"/>
    <lineage>
        <taxon>Eukaryota</taxon>
        <taxon>Fungi</taxon>
        <taxon>Dikarya</taxon>
        <taxon>Basidiomycota</taxon>
        <taxon>Agaricomycotina</taxon>
        <taxon>Agaricomycetes</taxon>
        <taxon>Agaricomycetidae</taxon>
        <taxon>Agaricales</taxon>
        <taxon>Agaricineae</taxon>
        <taxon>Strophariaceae</taxon>
        <taxon>Agrocybe</taxon>
    </lineage>
</organism>
<gene>
    <name evidence="1" type="ORF">D9613_000017</name>
</gene>
<dbReference type="EMBL" id="JAACJL010000015">
    <property type="protein sequence ID" value="KAF4620690.1"/>
    <property type="molecule type" value="Genomic_DNA"/>
</dbReference>
<dbReference type="Proteomes" id="UP000521872">
    <property type="component" value="Unassembled WGS sequence"/>
</dbReference>
<reference evidence="1 2" key="1">
    <citation type="submission" date="2019-12" db="EMBL/GenBank/DDBJ databases">
        <authorList>
            <person name="Floudas D."/>
            <person name="Bentzer J."/>
            <person name="Ahren D."/>
            <person name="Johansson T."/>
            <person name="Persson P."/>
            <person name="Tunlid A."/>
        </authorList>
    </citation>
    <scope>NUCLEOTIDE SEQUENCE [LARGE SCALE GENOMIC DNA]</scope>
    <source>
        <strain evidence="1 2">CBS 102.39</strain>
    </source>
</reference>
<dbReference type="AlphaFoldDB" id="A0A8H4QZU2"/>
<comment type="caution">
    <text evidence="1">The sequence shown here is derived from an EMBL/GenBank/DDBJ whole genome shotgun (WGS) entry which is preliminary data.</text>
</comment>
<protein>
    <submittedName>
        <fullName evidence="1">Uncharacterized protein</fullName>
    </submittedName>
</protein>
<sequence>MDEPGLFVPRLKVLELSTIESSSDMQWNAVAAIVASLYRADRQVLPHRRPLKTFRFNLEELRDTPIPTGNRRKIYELTQAGAEIVVDDEVVMVSESNLEKEEEEK</sequence>
<proteinExistence type="predicted"/>
<name>A0A8H4QZU2_9AGAR</name>
<keyword evidence="2" id="KW-1185">Reference proteome</keyword>